<dbReference type="GO" id="GO:0017000">
    <property type="term" value="P:antibiotic biosynthetic process"/>
    <property type="evidence" value="ECO:0007669"/>
    <property type="project" value="UniProtKB-ARBA"/>
</dbReference>
<dbReference type="InterPro" id="IPR010610">
    <property type="entry name" value="EryCIII-like_C"/>
</dbReference>
<dbReference type="GO" id="GO:0008194">
    <property type="term" value="F:UDP-glycosyltransferase activity"/>
    <property type="evidence" value="ECO:0007669"/>
    <property type="project" value="InterPro"/>
</dbReference>
<dbReference type="AlphaFoldDB" id="A0A916T060"/>
<dbReference type="InterPro" id="IPR050426">
    <property type="entry name" value="Glycosyltransferase_28"/>
</dbReference>
<evidence type="ECO:0000259" key="1">
    <source>
        <dbReference type="Pfam" id="PF06722"/>
    </source>
</evidence>
<keyword evidence="3" id="KW-1185">Reference proteome</keyword>
<evidence type="ECO:0000313" key="2">
    <source>
        <dbReference type="EMBL" id="GGB26157.1"/>
    </source>
</evidence>
<dbReference type="CDD" id="cd03784">
    <property type="entry name" value="GT1_Gtf-like"/>
    <property type="match status" value="1"/>
</dbReference>
<evidence type="ECO:0000313" key="3">
    <source>
        <dbReference type="Proteomes" id="UP000621454"/>
    </source>
</evidence>
<dbReference type="Pfam" id="PF06722">
    <property type="entry name" value="EryCIII-like_C"/>
    <property type="match status" value="1"/>
</dbReference>
<dbReference type="SUPFAM" id="SSF53756">
    <property type="entry name" value="UDP-Glycosyltransferase/glycogen phosphorylase"/>
    <property type="match status" value="1"/>
</dbReference>
<dbReference type="Proteomes" id="UP000621454">
    <property type="component" value="Unassembled WGS sequence"/>
</dbReference>
<gene>
    <name evidence="2" type="ORF">GCM10011489_12890</name>
</gene>
<dbReference type="PANTHER" id="PTHR48050">
    <property type="entry name" value="STEROL 3-BETA-GLUCOSYLTRANSFERASE"/>
    <property type="match status" value="1"/>
</dbReference>
<accession>A0A916T060</accession>
<name>A0A916T060_9ACTN</name>
<dbReference type="Gene3D" id="3.40.50.2000">
    <property type="entry name" value="Glycogen Phosphorylase B"/>
    <property type="match status" value="2"/>
</dbReference>
<protein>
    <submittedName>
        <fullName evidence="2">Glycosyl transferase</fullName>
    </submittedName>
</protein>
<dbReference type="GO" id="GO:0016758">
    <property type="term" value="F:hexosyltransferase activity"/>
    <property type="evidence" value="ECO:0007669"/>
    <property type="project" value="UniProtKB-ARBA"/>
</dbReference>
<keyword evidence="2" id="KW-0808">Transferase</keyword>
<reference evidence="2" key="1">
    <citation type="journal article" date="2014" name="Int. J. Syst. Evol. Microbiol.">
        <title>Complete genome sequence of Corynebacterium casei LMG S-19264T (=DSM 44701T), isolated from a smear-ripened cheese.</title>
        <authorList>
            <consortium name="US DOE Joint Genome Institute (JGI-PGF)"/>
            <person name="Walter F."/>
            <person name="Albersmeier A."/>
            <person name="Kalinowski J."/>
            <person name="Ruckert C."/>
        </authorList>
    </citation>
    <scope>NUCLEOTIDE SEQUENCE</scope>
    <source>
        <strain evidence="2">CGMCC 1.12827</strain>
    </source>
</reference>
<dbReference type="EMBL" id="BMGC01000006">
    <property type="protein sequence ID" value="GGB26157.1"/>
    <property type="molecule type" value="Genomic_DNA"/>
</dbReference>
<dbReference type="RefSeq" id="WP_188585758.1">
    <property type="nucleotide sequence ID" value="NZ_BMGC01000006.1"/>
</dbReference>
<dbReference type="InterPro" id="IPR002213">
    <property type="entry name" value="UDP_glucos_trans"/>
</dbReference>
<organism evidence="2 3">
    <name type="scientific">Gordonia jinhuaensis</name>
    <dbReference type="NCBI Taxonomy" id="1517702"/>
    <lineage>
        <taxon>Bacteria</taxon>
        <taxon>Bacillati</taxon>
        <taxon>Actinomycetota</taxon>
        <taxon>Actinomycetes</taxon>
        <taxon>Mycobacteriales</taxon>
        <taxon>Gordoniaceae</taxon>
        <taxon>Gordonia</taxon>
    </lineage>
</organism>
<comment type="caution">
    <text evidence="2">The sequence shown here is derived from an EMBL/GenBank/DDBJ whole genome shotgun (WGS) entry which is preliminary data.</text>
</comment>
<sequence length="389" mass="39753">MRIAIVAGPDAGHAFPALALAERAADAGDEAIVFTGQRWHDVAVPVGVRVCQLPGVDDPPTDDVDAGARLSVRAAAMTLDLLEPLRAAAPDLVVSDVLTVCGGWAAAALGIPWVQLSPHPLYEPSRGLPPIGSGRAPADGLFGRAGDALARALTARSLATGERQRRSARAAVGLPPDIPRPDAHLIATLPGLEVLRPDWPATAHLVGPLLWEPTDTEFTVPPGHAPLVMVAPSTAVTGVADLADLAVEALSGRGVRMVVSTIDSDSGSATDSGPATDWLVAGHGRQDHLLAHAAVTICGGGHGMLAKSLLAGVPVVAVPGGGDQWELAQRTRRAGAGLSVRPLSAAALWAAVLEVLGDPAYTRAARAIGESIADTVDPIRVCHRVAASV</sequence>
<dbReference type="PANTHER" id="PTHR48050:SF13">
    <property type="entry name" value="STEROL 3-BETA-GLUCOSYLTRANSFERASE UGT80A2"/>
    <property type="match status" value="1"/>
</dbReference>
<feature type="domain" description="Erythromycin biosynthesis protein CIII-like C-terminal" evidence="1">
    <location>
        <begin position="287"/>
        <end position="385"/>
    </location>
</feature>
<reference evidence="2" key="2">
    <citation type="submission" date="2020-09" db="EMBL/GenBank/DDBJ databases">
        <authorList>
            <person name="Sun Q."/>
            <person name="Zhou Y."/>
        </authorList>
    </citation>
    <scope>NUCLEOTIDE SEQUENCE</scope>
    <source>
        <strain evidence="2">CGMCC 1.12827</strain>
    </source>
</reference>
<proteinExistence type="predicted"/>